<reference evidence="1 2" key="1">
    <citation type="journal article" date="2022" name="bioRxiv">
        <title>The genome of the oomycete Peronosclerospora sorghi, a cosmopolitan pathogen of maize and sorghum, is inflated with dispersed pseudogenes.</title>
        <authorList>
            <person name="Fletcher K."/>
            <person name="Martin F."/>
            <person name="Isakeit T."/>
            <person name="Cavanaugh K."/>
            <person name="Magill C."/>
            <person name="Michelmore R."/>
        </authorList>
    </citation>
    <scope>NUCLEOTIDE SEQUENCE [LARGE SCALE GENOMIC DNA]</scope>
    <source>
        <strain evidence="1">P6</strain>
    </source>
</reference>
<dbReference type="EMBL" id="CM047584">
    <property type="protein sequence ID" value="KAI9911874.1"/>
    <property type="molecule type" value="Genomic_DNA"/>
</dbReference>
<keyword evidence="2" id="KW-1185">Reference proteome</keyword>
<organism evidence="1 2">
    <name type="scientific">Peronosclerospora sorghi</name>
    <dbReference type="NCBI Taxonomy" id="230839"/>
    <lineage>
        <taxon>Eukaryota</taxon>
        <taxon>Sar</taxon>
        <taxon>Stramenopiles</taxon>
        <taxon>Oomycota</taxon>
        <taxon>Peronosporomycetes</taxon>
        <taxon>Peronosporales</taxon>
        <taxon>Peronosporaceae</taxon>
        <taxon>Peronosclerospora</taxon>
    </lineage>
</organism>
<sequence length="201" mass="22839">MLVPSLPPPRLRRIFTRRCMTVPNALKLAGQSVHSAADSYLSRRQTIRTEQEMEILGKRLARGRERGDILFLRGDLGTGKTCVARGFVREFTQRNDLIVTSPTYLLVNSYDDAADVSLVYHVDLYRLDAVTEQDMAALGLAEAFERGITLVEWPERLDQASVPSERLDVWLSYDDDDAQVRHVELEPIGERWKKFADASLC</sequence>
<name>A0ACC0VZG4_9STRA</name>
<evidence type="ECO:0000313" key="2">
    <source>
        <dbReference type="Proteomes" id="UP001163321"/>
    </source>
</evidence>
<comment type="caution">
    <text evidence="1">The sequence shown here is derived from an EMBL/GenBank/DDBJ whole genome shotgun (WGS) entry which is preliminary data.</text>
</comment>
<protein>
    <submittedName>
        <fullName evidence="1">Uncharacterized protein</fullName>
    </submittedName>
</protein>
<proteinExistence type="predicted"/>
<accession>A0ACC0VZG4</accession>
<gene>
    <name evidence="1" type="ORF">PsorP6_009455</name>
</gene>
<dbReference type="Proteomes" id="UP001163321">
    <property type="component" value="Chromosome 5"/>
</dbReference>
<evidence type="ECO:0000313" key="1">
    <source>
        <dbReference type="EMBL" id="KAI9911874.1"/>
    </source>
</evidence>